<name>A0AB37E5L5_9CAUL</name>
<dbReference type="Proteomes" id="UP000501325">
    <property type="component" value="Chromosome"/>
</dbReference>
<reference evidence="2 3" key="1">
    <citation type="submission" date="2020-01" db="EMBL/GenBank/DDBJ databases">
        <authorList>
            <person name="Wang S."/>
        </authorList>
    </citation>
    <scope>NUCLEOTIDE SEQUENCE [LARGE SCALE GENOMIC DNA]</scope>
    <source>
        <strain evidence="2 3">D151-2-6</strain>
    </source>
</reference>
<dbReference type="RefSeq" id="WP_083793329.1">
    <property type="nucleotide sequence ID" value="NZ_CP048751.1"/>
</dbReference>
<dbReference type="Pfam" id="PF11836">
    <property type="entry name" value="Phage_TAC_11"/>
    <property type="match status" value="1"/>
</dbReference>
<gene>
    <name evidence="2" type="ORF">GYM46_04025</name>
</gene>
<evidence type="ECO:0000256" key="1">
    <source>
        <dbReference type="SAM" id="MobiDB-lite"/>
    </source>
</evidence>
<sequence>MSGGDWSPSGRGAALSPQGGEIGARGEVGVVLGGVRRRVCLTLGALAEIETGLAVEGLAAAAERMKALSARDLIVVLAAVLRGGGETAPDVAGVEPREAARAVAAAFEAAAR</sequence>
<evidence type="ECO:0000313" key="3">
    <source>
        <dbReference type="Proteomes" id="UP000501325"/>
    </source>
</evidence>
<organism evidence="2 3">
    <name type="scientific">Brevundimonas mediterranea</name>
    <dbReference type="NCBI Taxonomy" id="74329"/>
    <lineage>
        <taxon>Bacteria</taxon>
        <taxon>Pseudomonadati</taxon>
        <taxon>Pseudomonadota</taxon>
        <taxon>Alphaproteobacteria</taxon>
        <taxon>Caulobacterales</taxon>
        <taxon>Caulobacteraceae</taxon>
        <taxon>Brevundimonas</taxon>
    </lineage>
</organism>
<dbReference type="EMBL" id="CP048751">
    <property type="protein sequence ID" value="QIH72203.1"/>
    <property type="molecule type" value="Genomic_DNA"/>
</dbReference>
<protein>
    <submittedName>
        <fullName evidence="2">Gene transfer agent family protein</fullName>
    </submittedName>
</protein>
<dbReference type="AlphaFoldDB" id="A0AB37E5L5"/>
<dbReference type="InterPro" id="IPR021791">
    <property type="entry name" value="Phage_TAC_11"/>
</dbReference>
<accession>A0AB37E5L5</accession>
<feature type="region of interest" description="Disordered" evidence="1">
    <location>
        <begin position="1"/>
        <end position="24"/>
    </location>
</feature>
<evidence type="ECO:0000313" key="2">
    <source>
        <dbReference type="EMBL" id="QIH72203.1"/>
    </source>
</evidence>
<dbReference type="KEGG" id="bmed:GYM46_04025"/>
<proteinExistence type="predicted"/>